<gene>
    <name evidence="2" type="ORF">FIBSPDRAFT_812025</name>
</gene>
<dbReference type="InterPro" id="IPR008972">
    <property type="entry name" value="Cupredoxin"/>
</dbReference>
<reference evidence="2 3" key="1">
    <citation type="journal article" date="2016" name="Mol. Biol. Evol.">
        <title>Comparative Genomics of Early-Diverging Mushroom-Forming Fungi Provides Insights into the Origins of Lignocellulose Decay Capabilities.</title>
        <authorList>
            <person name="Nagy L.G."/>
            <person name="Riley R."/>
            <person name="Tritt A."/>
            <person name="Adam C."/>
            <person name="Daum C."/>
            <person name="Floudas D."/>
            <person name="Sun H."/>
            <person name="Yadav J.S."/>
            <person name="Pangilinan J."/>
            <person name="Larsson K.H."/>
            <person name="Matsuura K."/>
            <person name="Barry K."/>
            <person name="Labutti K."/>
            <person name="Kuo R."/>
            <person name="Ohm R.A."/>
            <person name="Bhattacharya S.S."/>
            <person name="Shirouzu T."/>
            <person name="Yoshinaga Y."/>
            <person name="Martin F.M."/>
            <person name="Grigoriev I.V."/>
            <person name="Hibbett D.S."/>
        </authorList>
    </citation>
    <scope>NUCLEOTIDE SEQUENCE [LARGE SCALE GENOMIC DNA]</scope>
    <source>
        <strain evidence="2 3">CBS 109695</strain>
    </source>
</reference>
<dbReference type="OrthoDB" id="1921208at2759"/>
<feature type="chain" id="PRO_5007881060" description="Cupredoxin" evidence="1">
    <location>
        <begin position="23"/>
        <end position="371"/>
    </location>
</feature>
<evidence type="ECO:0000313" key="3">
    <source>
        <dbReference type="Proteomes" id="UP000076532"/>
    </source>
</evidence>
<evidence type="ECO:0000256" key="1">
    <source>
        <dbReference type="SAM" id="SignalP"/>
    </source>
</evidence>
<dbReference type="Proteomes" id="UP000076532">
    <property type="component" value="Unassembled WGS sequence"/>
</dbReference>
<dbReference type="AlphaFoldDB" id="A0A166VA50"/>
<name>A0A166VA50_9AGAM</name>
<evidence type="ECO:0000313" key="2">
    <source>
        <dbReference type="EMBL" id="KZP32507.1"/>
    </source>
</evidence>
<proteinExistence type="predicted"/>
<dbReference type="CDD" id="cd00920">
    <property type="entry name" value="Cupredoxin"/>
    <property type="match status" value="2"/>
</dbReference>
<dbReference type="EMBL" id="KV417485">
    <property type="protein sequence ID" value="KZP32507.1"/>
    <property type="molecule type" value="Genomic_DNA"/>
</dbReference>
<organism evidence="2 3">
    <name type="scientific">Athelia psychrophila</name>
    <dbReference type="NCBI Taxonomy" id="1759441"/>
    <lineage>
        <taxon>Eukaryota</taxon>
        <taxon>Fungi</taxon>
        <taxon>Dikarya</taxon>
        <taxon>Basidiomycota</taxon>
        <taxon>Agaricomycotina</taxon>
        <taxon>Agaricomycetes</taxon>
        <taxon>Agaricomycetidae</taxon>
        <taxon>Atheliales</taxon>
        <taxon>Atheliaceae</taxon>
        <taxon>Athelia</taxon>
    </lineage>
</organism>
<keyword evidence="3" id="KW-1185">Reference proteome</keyword>
<dbReference type="PANTHER" id="PTHR34883">
    <property type="entry name" value="SERINE-RICH PROTEIN, PUTATIVE-RELATED-RELATED"/>
    <property type="match status" value="1"/>
</dbReference>
<keyword evidence="1" id="KW-0732">Signal</keyword>
<feature type="signal peptide" evidence="1">
    <location>
        <begin position="1"/>
        <end position="22"/>
    </location>
</feature>
<dbReference type="InterPro" id="IPR052953">
    <property type="entry name" value="Ser-rich/MCO-related"/>
</dbReference>
<protein>
    <recommendedName>
        <fullName evidence="4">Cupredoxin</fullName>
    </recommendedName>
</protein>
<dbReference type="PANTHER" id="PTHR34883:SF4">
    <property type="entry name" value="CUPREDOXIN"/>
    <property type="match status" value="1"/>
</dbReference>
<sequence>MMFNFAAFAALLSLAAIPAVKGVDHQVTVGGTGIIAYNPNQVTANPGDTVTFTFMQKNHTVTQSTLAAPCQAMASGFDSGFLPVTDNNTAGPFPTAQFTVQNTSPVWVYCKQTGHCQQGMVFAINPGNNFAAFQAAATGNSTASAAASATTAAAATGTAPVTVTATVTVTGGQAVTTTYASYPGSASPTAAAPQVHNVVVGGANKLYYDPANITAQIGDTISFQFMVKNHTVTQSSFATPCRSLTSTSTSGQVGFDSGFEPVSDTDTVFPTFNVTVNSTAPMWAYCKQAGHCGAGMVFSVNAVESGANNFAAFQAAAKAQNGTVTASSSTAAAKATGSSTSGSASGASVIQITQGAGTAIVFAGLIFGVFL</sequence>
<dbReference type="SUPFAM" id="SSF49503">
    <property type="entry name" value="Cupredoxins"/>
    <property type="match status" value="2"/>
</dbReference>
<accession>A0A166VA50</accession>
<dbReference type="STRING" id="436010.A0A166VA50"/>
<dbReference type="Gene3D" id="2.60.40.420">
    <property type="entry name" value="Cupredoxins - blue copper proteins"/>
    <property type="match status" value="2"/>
</dbReference>
<evidence type="ECO:0008006" key="4">
    <source>
        <dbReference type="Google" id="ProtNLM"/>
    </source>
</evidence>